<evidence type="ECO:0000313" key="3">
    <source>
        <dbReference type="Proteomes" id="UP000198960"/>
    </source>
</evidence>
<dbReference type="STRING" id="673521.SAMN05660991_00740"/>
<protein>
    <submittedName>
        <fullName evidence="2">Polyhydroxyalkanoate synthase</fullName>
    </submittedName>
</protein>
<feature type="domain" description="AB hydrolase-1" evidence="1">
    <location>
        <begin position="69"/>
        <end position="314"/>
    </location>
</feature>
<dbReference type="GO" id="GO:0003824">
    <property type="term" value="F:catalytic activity"/>
    <property type="evidence" value="ECO:0007669"/>
    <property type="project" value="UniProtKB-ARBA"/>
</dbReference>
<organism evidence="2 3">
    <name type="scientific">Trujillonella endophytica</name>
    <dbReference type="NCBI Taxonomy" id="673521"/>
    <lineage>
        <taxon>Bacteria</taxon>
        <taxon>Bacillati</taxon>
        <taxon>Actinomycetota</taxon>
        <taxon>Actinomycetes</taxon>
        <taxon>Geodermatophilales</taxon>
        <taxon>Geodermatophilaceae</taxon>
        <taxon>Trujillonella</taxon>
    </lineage>
</organism>
<dbReference type="InterPro" id="IPR000073">
    <property type="entry name" value="AB_hydrolase_1"/>
</dbReference>
<dbReference type="Pfam" id="PF00561">
    <property type="entry name" value="Abhydrolase_1"/>
    <property type="match status" value="1"/>
</dbReference>
<dbReference type="PANTHER" id="PTHR36837">
    <property type="entry name" value="POLY(3-HYDROXYALKANOATE) POLYMERASE SUBUNIT PHAC"/>
    <property type="match status" value="1"/>
</dbReference>
<proteinExistence type="predicted"/>
<dbReference type="EMBL" id="FOEE01000002">
    <property type="protein sequence ID" value="SEO56420.1"/>
    <property type="molecule type" value="Genomic_DNA"/>
</dbReference>
<sequence>MRTRNGLRHVGGLATGPLAVTPSSEVWRRDNVVLYRYHGEERAGMVPIVLVMSLVTKPYVFDLRPGSSLVQDLLDAGHDVFLLDWGIPEPVDAHNGIDRYTDHYLPRAVEAAACVAQSADVTLFGYCMGALLALLSTAGNPQMPVRNIVALATPVKLRDLSPMTTMLAEGRLRPDDLVDETGNVPASLVMESLRIVKPTAPLATYSNLWQSLADDEALSAHNALVGWSNDHIPFPGTAFRQLATDYIAGGAPLGGTAPVGDRIVSLGDVRCPVLSVVGAKDHLVPPEASAPLAELLSNADLTTLVLPAGHAGLFIGRQARTKCVPSIIEWLAGLT</sequence>
<reference evidence="3" key="1">
    <citation type="submission" date="2016-10" db="EMBL/GenBank/DDBJ databases">
        <authorList>
            <person name="Varghese N."/>
            <person name="Submissions S."/>
        </authorList>
    </citation>
    <scope>NUCLEOTIDE SEQUENCE [LARGE SCALE GENOMIC DNA]</scope>
    <source>
        <strain evidence="3">DSM 45413</strain>
    </source>
</reference>
<dbReference type="PANTHER" id="PTHR36837:SF2">
    <property type="entry name" value="POLY(3-HYDROXYALKANOATE) POLYMERASE SUBUNIT PHAC"/>
    <property type="match status" value="1"/>
</dbReference>
<dbReference type="AlphaFoldDB" id="A0A1H8QQC4"/>
<evidence type="ECO:0000313" key="2">
    <source>
        <dbReference type="EMBL" id="SEO56420.1"/>
    </source>
</evidence>
<dbReference type="SUPFAM" id="SSF53474">
    <property type="entry name" value="alpha/beta-Hydrolases"/>
    <property type="match status" value="1"/>
</dbReference>
<dbReference type="InterPro" id="IPR029058">
    <property type="entry name" value="AB_hydrolase_fold"/>
</dbReference>
<keyword evidence="3" id="KW-1185">Reference proteome</keyword>
<dbReference type="Gene3D" id="3.40.50.1820">
    <property type="entry name" value="alpha/beta hydrolase"/>
    <property type="match status" value="1"/>
</dbReference>
<name>A0A1H8QQC4_9ACTN</name>
<accession>A0A1H8QQC4</accession>
<gene>
    <name evidence="2" type="ORF">SAMN05660991_00740</name>
</gene>
<dbReference type="InterPro" id="IPR051321">
    <property type="entry name" value="PHA/PHB_synthase"/>
</dbReference>
<evidence type="ECO:0000259" key="1">
    <source>
        <dbReference type="Pfam" id="PF00561"/>
    </source>
</evidence>
<dbReference type="Proteomes" id="UP000198960">
    <property type="component" value="Unassembled WGS sequence"/>
</dbReference>